<organism evidence="1 2">
    <name type="scientific">Salinibacterium amurskyense</name>
    <dbReference type="NCBI Taxonomy" id="205941"/>
    <lineage>
        <taxon>Bacteria</taxon>
        <taxon>Bacillati</taxon>
        <taxon>Actinomycetota</taxon>
        <taxon>Actinomycetes</taxon>
        <taxon>Micrococcales</taxon>
        <taxon>Microbacteriaceae</taxon>
        <taxon>Salinibacterium</taxon>
    </lineage>
</organism>
<comment type="caution">
    <text evidence="1">The sequence shown here is derived from an EMBL/GenBank/DDBJ whole genome shotgun (WGS) entry which is preliminary data.</text>
</comment>
<proteinExistence type="predicted"/>
<protein>
    <submittedName>
        <fullName evidence="1">Uncharacterized protein</fullName>
    </submittedName>
</protein>
<dbReference type="OrthoDB" id="5120845at2"/>
<gene>
    <name evidence="1" type="ORF">CLV85_1211</name>
</gene>
<evidence type="ECO:0000313" key="2">
    <source>
        <dbReference type="Proteomes" id="UP000231742"/>
    </source>
</evidence>
<accession>A0A2M9D8H0</accession>
<name>A0A2M9D8H0_9MICO</name>
<dbReference type="Proteomes" id="UP000231742">
    <property type="component" value="Unassembled WGS sequence"/>
</dbReference>
<evidence type="ECO:0000313" key="1">
    <source>
        <dbReference type="EMBL" id="PJJ82024.1"/>
    </source>
</evidence>
<dbReference type="RefSeq" id="WP_100388656.1">
    <property type="nucleotide sequence ID" value="NZ_BMZU01000001.1"/>
</dbReference>
<sequence length="92" mass="10211">MSETTPTLAHGDEYIVFFVGGPYNGQNDTRIATEAGWDDYVTLIAADAVGSETQLRYESPVAKQVGDKVHVTYTWDQADSEPLEDLDERNDL</sequence>
<dbReference type="AlphaFoldDB" id="A0A2M9D8H0"/>
<keyword evidence="2" id="KW-1185">Reference proteome</keyword>
<dbReference type="EMBL" id="PGFH01000001">
    <property type="protein sequence ID" value="PJJ82024.1"/>
    <property type="molecule type" value="Genomic_DNA"/>
</dbReference>
<reference evidence="1 2" key="1">
    <citation type="submission" date="2017-11" db="EMBL/GenBank/DDBJ databases">
        <title>Genomic Encyclopedia of Archaeal and Bacterial Type Strains, Phase II (KMG-II): From Individual Species to Whole Genera.</title>
        <authorList>
            <person name="Goeker M."/>
        </authorList>
    </citation>
    <scope>NUCLEOTIDE SEQUENCE [LARGE SCALE GENOMIC DNA]</scope>
    <source>
        <strain evidence="1 2">DSM 16400</strain>
    </source>
</reference>